<sequence length="371" mass="40134">MAEEFLLSTEKSIDLAFKPVTVLPGDDVTKHIANLSQKLRLGAGLIANGNAITSTNAGVLRYRPPNRYWLDYNHKRYVPAVDDGVVGLVVDRNAEFYRLDIGASSYATLGMLAFDGASKRNRPNLQPGALVYCRVLSTNQDLEPALTCEAPSHMTKKDWMTGLALYGELNGGYVFKASIGLAKSLLKDDCAVLSALGKAMPFEVAAGFNGLVWVNSSSCHDTILITNAILNSEGLPDAQVEAMVDTLISDQGLAVRPSRLPNAGDGLFATKPFTTGDAVCVYTGDMLTTSEALHVVNKAYLMRLGQGVYVDARSRPNVAARYINSAAKDPALCQAIVRATRPIAVDDEIYVDYGTWYWLAHNMAHKASPIK</sequence>
<evidence type="ECO:0000313" key="6">
    <source>
        <dbReference type="EMBL" id="KDO20410.1"/>
    </source>
</evidence>
<evidence type="ECO:0000256" key="3">
    <source>
        <dbReference type="ARBA" id="ARBA00022835"/>
    </source>
</evidence>
<keyword evidence="7" id="KW-1185">Reference proteome</keyword>
<dbReference type="InterPro" id="IPR046341">
    <property type="entry name" value="SET_dom_sf"/>
</dbReference>
<evidence type="ECO:0000313" key="7">
    <source>
        <dbReference type="Proteomes" id="UP000030745"/>
    </source>
</evidence>
<evidence type="ECO:0000259" key="5">
    <source>
        <dbReference type="PROSITE" id="PS50280"/>
    </source>
</evidence>
<dbReference type="STRING" id="695850.A0A067BU90"/>
<dbReference type="PANTHER" id="PTHR21321">
    <property type="entry name" value="PNAS-3 RELATED"/>
    <property type="match status" value="1"/>
</dbReference>
<dbReference type="AlphaFoldDB" id="A0A067BU90"/>
<proteinExistence type="predicted"/>
<comment type="subcellular location">
    <subcellularLocation>
        <location evidence="1">Nucleus</location>
    </subcellularLocation>
</comment>
<dbReference type="GO" id="GO:0071051">
    <property type="term" value="P:poly(A)-dependent snoRNA 3'-end processing"/>
    <property type="evidence" value="ECO:0007669"/>
    <property type="project" value="TreeGrafter"/>
</dbReference>
<evidence type="ECO:0000256" key="2">
    <source>
        <dbReference type="ARBA" id="ARBA00022490"/>
    </source>
</evidence>
<name>A0A067BU90_SAPPC</name>
<dbReference type="CDD" id="cd22526">
    <property type="entry name" value="KH-I_Rrp40"/>
    <property type="match status" value="1"/>
</dbReference>
<dbReference type="GeneID" id="24136157"/>
<dbReference type="Gene3D" id="2.40.50.100">
    <property type="match status" value="1"/>
</dbReference>
<reference evidence="6 7" key="1">
    <citation type="journal article" date="2013" name="PLoS Genet.">
        <title>Distinctive expansion of potential virulence genes in the genome of the oomycete fish pathogen Saprolegnia parasitica.</title>
        <authorList>
            <person name="Jiang R.H."/>
            <person name="de Bruijn I."/>
            <person name="Haas B.J."/>
            <person name="Belmonte R."/>
            <person name="Lobach L."/>
            <person name="Christie J."/>
            <person name="van den Ackerveken G."/>
            <person name="Bottin A."/>
            <person name="Bulone V."/>
            <person name="Diaz-Moreno S.M."/>
            <person name="Dumas B."/>
            <person name="Fan L."/>
            <person name="Gaulin E."/>
            <person name="Govers F."/>
            <person name="Grenville-Briggs L.J."/>
            <person name="Horner N.R."/>
            <person name="Levin J.Z."/>
            <person name="Mammella M."/>
            <person name="Meijer H.J."/>
            <person name="Morris P."/>
            <person name="Nusbaum C."/>
            <person name="Oome S."/>
            <person name="Phillips A.J."/>
            <person name="van Rooyen D."/>
            <person name="Rzeszutek E."/>
            <person name="Saraiva M."/>
            <person name="Secombes C.J."/>
            <person name="Seidl M.F."/>
            <person name="Snel B."/>
            <person name="Stassen J.H."/>
            <person name="Sykes S."/>
            <person name="Tripathy S."/>
            <person name="van den Berg H."/>
            <person name="Vega-Arreguin J.C."/>
            <person name="Wawra S."/>
            <person name="Young S.K."/>
            <person name="Zeng Q."/>
            <person name="Dieguez-Uribeondo J."/>
            <person name="Russ C."/>
            <person name="Tyler B.M."/>
            <person name="van West P."/>
        </authorList>
    </citation>
    <scope>NUCLEOTIDE SEQUENCE [LARGE SCALE GENOMIC DNA]</scope>
    <source>
        <strain evidence="6 7">CBS 223.65</strain>
    </source>
</reference>
<dbReference type="InterPro" id="IPR012340">
    <property type="entry name" value="NA-bd_OB-fold"/>
</dbReference>
<dbReference type="SMART" id="SM00317">
    <property type="entry name" value="SET"/>
    <property type="match status" value="1"/>
</dbReference>
<dbReference type="InterPro" id="IPR004088">
    <property type="entry name" value="KH_dom_type_1"/>
</dbReference>
<dbReference type="Pfam" id="PF00856">
    <property type="entry name" value="SET"/>
    <property type="match status" value="1"/>
</dbReference>
<dbReference type="Gene3D" id="2.170.270.10">
    <property type="entry name" value="SET domain"/>
    <property type="match status" value="1"/>
</dbReference>
<keyword evidence="2" id="KW-0963">Cytoplasm</keyword>
<keyword evidence="4" id="KW-0694">RNA-binding</keyword>
<dbReference type="OMA" id="DWMTNEG"/>
<dbReference type="KEGG" id="spar:SPRG_14348"/>
<dbReference type="PROSITE" id="PS50280">
    <property type="entry name" value="SET"/>
    <property type="match status" value="1"/>
</dbReference>
<dbReference type="InterPro" id="IPR049469">
    <property type="entry name" value="RRP40_KH-I"/>
</dbReference>
<dbReference type="OrthoDB" id="340500at2759"/>
<dbReference type="FunFam" id="2.40.50.140:FF:000127">
    <property type="entry name" value="Exosome complex component RRP40"/>
    <property type="match status" value="1"/>
</dbReference>
<dbReference type="InterPro" id="IPR036612">
    <property type="entry name" value="KH_dom_type_1_sf"/>
</dbReference>
<dbReference type="GO" id="GO:0000467">
    <property type="term" value="P:exonucleolytic trimming to generate mature 3'-end of 5.8S rRNA from tricistronic rRNA transcript (SSU-rRNA, 5.8S rRNA, LSU-rRNA)"/>
    <property type="evidence" value="ECO:0007669"/>
    <property type="project" value="TreeGrafter"/>
</dbReference>
<dbReference type="SUPFAM" id="SSF82199">
    <property type="entry name" value="SET domain"/>
    <property type="match status" value="1"/>
</dbReference>
<gene>
    <name evidence="6" type="ORF">SPRG_14348</name>
</gene>
<dbReference type="EMBL" id="KK583313">
    <property type="protein sequence ID" value="KDO20410.1"/>
    <property type="molecule type" value="Genomic_DNA"/>
</dbReference>
<dbReference type="VEuPathDB" id="FungiDB:SPRG_14348"/>
<dbReference type="SUPFAM" id="SSF54791">
    <property type="entry name" value="Eukaryotic type KH-domain (KH-domain type I)"/>
    <property type="match status" value="1"/>
</dbReference>
<keyword evidence="3" id="KW-0271">Exosome</keyword>
<dbReference type="Gene3D" id="2.40.50.140">
    <property type="entry name" value="Nucleic acid-binding proteins"/>
    <property type="match status" value="1"/>
</dbReference>
<dbReference type="GO" id="GO:0003723">
    <property type="term" value="F:RNA binding"/>
    <property type="evidence" value="ECO:0007669"/>
    <property type="project" value="UniProtKB-KW"/>
</dbReference>
<dbReference type="GO" id="GO:0000176">
    <property type="term" value="C:nuclear exosome (RNase complex)"/>
    <property type="evidence" value="ECO:0007669"/>
    <property type="project" value="TreeGrafter"/>
</dbReference>
<dbReference type="SUPFAM" id="SSF110324">
    <property type="entry name" value="Ribosomal L27 protein-like"/>
    <property type="match status" value="1"/>
</dbReference>
<dbReference type="Proteomes" id="UP000030745">
    <property type="component" value="Unassembled WGS sequence"/>
</dbReference>
<dbReference type="InterPro" id="IPR041054">
    <property type="entry name" value="Rrp40_N_euk"/>
</dbReference>
<dbReference type="Pfam" id="PF18311">
    <property type="entry name" value="Rrp40_N"/>
    <property type="match status" value="1"/>
</dbReference>
<dbReference type="GO" id="GO:0071035">
    <property type="term" value="P:nuclear polyadenylation-dependent rRNA catabolic process"/>
    <property type="evidence" value="ECO:0007669"/>
    <property type="project" value="TreeGrafter"/>
</dbReference>
<dbReference type="GO" id="GO:0034475">
    <property type="term" value="P:U4 snRNA 3'-end processing"/>
    <property type="evidence" value="ECO:0007669"/>
    <property type="project" value="TreeGrafter"/>
</dbReference>
<dbReference type="Pfam" id="PF21262">
    <property type="entry name" value="RRP40_S1"/>
    <property type="match status" value="1"/>
</dbReference>
<dbReference type="SUPFAM" id="SSF50249">
    <property type="entry name" value="Nucleic acid-binding proteins"/>
    <property type="match status" value="1"/>
</dbReference>
<dbReference type="InterPro" id="IPR001214">
    <property type="entry name" value="SET_dom"/>
</dbReference>
<accession>A0A067BU90</accession>
<dbReference type="FunFam" id="3.30.1370.10:FF:000038">
    <property type="entry name" value="exosome complex component RRP40"/>
    <property type="match status" value="1"/>
</dbReference>
<dbReference type="Gene3D" id="3.30.1370.10">
    <property type="entry name" value="K Homology domain, type 1"/>
    <property type="match status" value="1"/>
</dbReference>
<protein>
    <recommendedName>
        <fullName evidence="5">SET domain-containing protein</fullName>
    </recommendedName>
</protein>
<evidence type="ECO:0000256" key="4">
    <source>
        <dbReference type="ARBA" id="ARBA00022884"/>
    </source>
</evidence>
<feature type="domain" description="SET" evidence="5">
    <location>
        <begin position="251"/>
        <end position="354"/>
    </location>
</feature>
<dbReference type="Pfam" id="PF15985">
    <property type="entry name" value="KH_6"/>
    <property type="match status" value="1"/>
</dbReference>
<evidence type="ECO:0000256" key="1">
    <source>
        <dbReference type="ARBA" id="ARBA00004123"/>
    </source>
</evidence>
<dbReference type="GO" id="GO:0000177">
    <property type="term" value="C:cytoplasmic exosome (RNase complex)"/>
    <property type="evidence" value="ECO:0007669"/>
    <property type="project" value="TreeGrafter"/>
</dbReference>
<dbReference type="InterPro" id="IPR026699">
    <property type="entry name" value="Exosome_RNA_bind1/RRP40/RRP4"/>
</dbReference>
<dbReference type="GO" id="GO:0071034">
    <property type="term" value="P:CUT catabolic process"/>
    <property type="evidence" value="ECO:0007669"/>
    <property type="project" value="TreeGrafter"/>
</dbReference>
<dbReference type="GO" id="GO:0071038">
    <property type="term" value="P:TRAMP-dependent tRNA surveillance pathway"/>
    <property type="evidence" value="ECO:0007669"/>
    <property type="project" value="TreeGrafter"/>
</dbReference>
<dbReference type="RefSeq" id="XP_012208866.1">
    <property type="nucleotide sequence ID" value="XM_012353476.1"/>
</dbReference>
<organism evidence="6 7">
    <name type="scientific">Saprolegnia parasitica (strain CBS 223.65)</name>
    <dbReference type="NCBI Taxonomy" id="695850"/>
    <lineage>
        <taxon>Eukaryota</taxon>
        <taxon>Sar</taxon>
        <taxon>Stramenopiles</taxon>
        <taxon>Oomycota</taxon>
        <taxon>Saprolegniomycetes</taxon>
        <taxon>Saprolegniales</taxon>
        <taxon>Saprolegniaceae</taxon>
        <taxon>Saprolegnia</taxon>
    </lineage>
</organism>
<dbReference type="PANTHER" id="PTHR21321:SF1">
    <property type="entry name" value="EXOSOME COMPLEX COMPONENT RRP40"/>
    <property type="match status" value="1"/>
</dbReference>